<dbReference type="eggNOG" id="arCOG08118">
    <property type="taxonomic scope" value="Archaea"/>
</dbReference>
<dbReference type="AlphaFoldDB" id="L9XET2"/>
<evidence type="ECO:0000256" key="1">
    <source>
        <dbReference type="SAM" id="MobiDB-lite"/>
    </source>
</evidence>
<keyword evidence="3" id="KW-1185">Reference proteome</keyword>
<reference evidence="2 3" key="1">
    <citation type="journal article" date="2014" name="PLoS Genet.">
        <title>Phylogenetically driven sequencing of extremely halophilic archaea reveals strategies for static and dynamic osmo-response.</title>
        <authorList>
            <person name="Becker E.A."/>
            <person name="Seitzer P.M."/>
            <person name="Tritt A."/>
            <person name="Larsen D."/>
            <person name="Krusor M."/>
            <person name="Yao A.I."/>
            <person name="Wu D."/>
            <person name="Madern D."/>
            <person name="Eisen J.A."/>
            <person name="Darling A.E."/>
            <person name="Facciotti M.T."/>
        </authorList>
    </citation>
    <scope>NUCLEOTIDE SEQUENCE [LARGE SCALE GENOMIC DNA]</scope>
    <source>
        <strain evidence="2 3">JCM 12255</strain>
    </source>
</reference>
<dbReference type="RefSeq" id="WP_007258270.1">
    <property type="nucleotide sequence ID" value="NZ_AOHZ01000022.1"/>
</dbReference>
<evidence type="ECO:0000313" key="3">
    <source>
        <dbReference type="Proteomes" id="UP000011602"/>
    </source>
</evidence>
<proteinExistence type="predicted"/>
<dbReference type="EMBL" id="AOHZ01000022">
    <property type="protein sequence ID" value="ELY59921.1"/>
    <property type="molecule type" value="Genomic_DNA"/>
</dbReference>
<dbReference type="OrthoDB" id="205221at2157"/>
<comment type="caution">
    <text evidence="2">The sequence shown here is derived from an EMBL/GenBank/DDBJ whole genome shotgun (WGS) entry which is preliminary data.</text>
</comment>
<feature type="compositionally biased region" description="Acidic residues" evidence="1">
    <location>
        <begin position="148"/>
        <end position="171"/>
    </location>
</feature>
<gene>
    <name evidence="2" type="ORF">C493_04813</name>
</gene>
<organism evidence="2 3">
    <name type="scientific">Natronolimnohabitans innermongolicus JCM 12255</name>
    <dbReference type="NCBI Taxonomy" id="1227499"/>
    <lineage>
        <taxon>Archaea</taxon>
        <taxon>Methanobacteriati</taxon>
        <taxon>Methanobacteriota</taxon>
        <taxon>Stenosarchaea group</taxon>
        <taxon>Halobacteria</taxon>
        <taxon>Halobacteriales</taxon>
        <taxon>Natrialbaceae</taxon>
        <taxon>Natronolimnohabitans</taxon>
    </lineage>
</organism>
<sequence>MAGARRTGIGIAVVCLCCLALLAVGPVAGAGSVQPTVSNASDEPVSSSEVQPASTCFDVSGASFTIGSEDGTHIWLQFHAGPLTDSDWAFGAEMIGATEDASIVELLAGVEYVGDGVFDLVSSPIDSFDLRYGFEFQLPMLESATDVDPMDPDDELDGDDRDDDGTEDSEPDADRDSRYELLDC</sequence>
<dbReference type="Pfam" id="PF24019">
    <property type="entry name" value="DUF7332"/>
    <property type="match status" value="1"/>
</dbReference>
<feature type="compositionally biased region" description="Basic and acidic residues" evidence="1">
    <location>
        <begin position="172"/>
        <end position="184"/>
    </location>
</feature>
<feature type="region of interest" description="Disordered" evidence="1">
    <location>
        <begin position="144"/>
        <end position="184"/>
    </location>
</feature>
<name>L9XET2_9EURY</name>
<evidence type="ECO:0000313" key="2">
    <source>
        <dbReference type="EMBL" id="ELY59921.1"/>
    </source>
</evidence>
<protein>
    <submittedName>
        <fullName evidence="2">Uncharacterized protein</fullName>
    </submittedName>
</protein>
<accession>L9XET2</accession>
<dbReference type="InterPro" id="IPR055756">
    <property type="entry name" value="DUF7332"/>
</dbReference>
<dbReference type="Proteomes" id="UP000011602">
    <property type="component" value="Unassembled WGS sequence"/>
</dbReference>